<gene>
    <name evidence="1" type="ORF">Sliba_62050</name>
    <name evidence="2" type="ORF">STRLI_006249</name>
</gene>
<dbReference type="SUPFAM" id="SSF48452">
    <property type="entry name" value="TPR-like"/>
    <property type="match status" value="1"/>
</dbReference>
<evidence type="ECO:0000313" key="1">
    <source>
        <dbReference type="EMBL" id="GFE25752.1"/>
    </source>
</evidence>
<dbReference type="Proteomes" id="UP000429552">
    <property type="component" value="Unassembled WGS sequence"/>
</dbReference>
<dbReference type="Proteomes" id="UP001210609">
    <property type="component" value="Chromosome"/>
</dbReference>
<keyword evidence="4" id="KW-1185">Reference proteome</keyword>
<reference evidence="2 4" key="2">
    <citation type="submission" date="2022-12" db="EMBL/GenBank/DDBJ databases">
        <authorList>
            <person name="Ruckert C."/>
            <person name="Busche T."/>
            <person name="Kalinowski J."/>
            <person name="Wittmann C."/>
        </authorList>
    </citation>
    <scope>NUCLEOTIDE SEQUENCE [LARGE SCALE GENOMIC DNA]</scope>
    <source>
        <strain evidence="2 4">DSM 40555</strain>
    </source>
</reference>
<protein>
    <submittedName>
        <fullName evidence="1">Tat pathway signal protein</fullName>
    </submittedName>
</protein>
<dbReference type="AlphaFoldDB" id="A0A640TSK4"/>
<organism evidence="1 3">
    <name type="scientific">Streptomyces nigrescens</name>
    <dbReference type="NCBI Taxonomy" id="1920"/>
    <lineage>
        <taxon>Bacteria</taxon>
        <taxon>Bacillati</taxon>
        <taxon>Actinomycetota</taxon>
        <taxon>Actinomycetes</taxon>
        <taxon>Kitasatosporales</taxon>
        <taxon>Streptomycetaceae</taxon>
        <taxon>Streptomyces</taxon>
    </lineage>
</organism>
<name>A0A640TSK4_STRNI</name>
<proteinExistence type="predicted"/>
<evidence type="ECO:0000313" key="4">
    <source>
        <dbReference type="Proteomes" id="UP001210609"/>
    </source>
</evidence>
<accession>A0A640TSK4</accession>
<evidence type="ECO:0000313" key="3">
    <source>
        <dbReference type="Proteomes" id="UP000429552"/>
    </source>
</evidence>
<dbReference type="Gene3D" id="1.25.40.10">
    <property type="entry name" value="Tetratricopeptide repeat domain"/>
    <property type="match status" value="1"/>
</dbReference>
<dbReference type="InterPro" id="IPR011990">
    <property type="entry name" value="TPR-like_helical_dom_sf"/>
</dbReference>
<dbReference type="EMBL" id="CP114202">
    <property type="protein sequence ID" value="WAU00035.1"/>
    <property type="molecule type" value="Genomic_DNA"/>
</dbReference>
<evidence type="ECO:0000313" key="2">
    <source>
        <dbReference type="EMBL" id="WAU00035.1"/>
    </source>
</evidence>
<sequence length="463" mass="49878">MAQKRNERLAAVIAESNWSHSQVALAVVRLGRENGVRECAAIGRSHVSKWVGGTRPSGQVPLILCEALSRRLGRVVTLDEVGLADPSSAPCGALDWRTDAVASLVDLGRVDVDLERRQLLVGSAYSVASLALPSQSWWSEMAEAPEGRAVRLGTRSVGMGDVEAVRETGAFFSRLDQRHGGGHGRKSLVQYLMTEVADYLDGRFPDDRVRREMFSAASELAYLAGWTAFDNAQHSVAQPYFTIAVKLAARADDPPMAGHVLRAMAHQALELGHPQQALGLASASVEGKRYRFASPREKALLGVVHARSLAATGARKAAAVALRRAEDDLAGAGPGIEEPNRTFFFSEASLAHETARTLQAAGDVAGALREFRRSVRTRNGAAFGRTHAVTLGLLGQVQAERGSIEEACATWSRALDSMDGIHSGRTRQTVVDMRRALSPYRRRGVRVVTELDSRAADFLSGVA</sequence>
<dbReference type="EMBL" id="BLIP01000002">
    <property type="protein sequence ID" value="GFE25752.1"/>
    <property type="molecule type" value="Genomic_DNA"/>
</dbReference>
<dbReference type="RefSeq" id="WP_159489945.1">
    <property type="nucleotide sequence ID" value="NZ_BLIP01000002.1"/>
</dbReference>
<reference evidence="1 3" key="1">
    <citation type="submission" date="2019-12" db="EMBL/GenBank/DDBJ databases">
        <title>Whole genome shotgun sequence of Streptomyces libani subsp. libani NBRC 13452.</title>
        <authorList>
            <person name="Ichikawa N."/>
            <person name="Kimura A."/>
            <person name="Kitahashi Y."/>
            <person name="Komaki H."/>
            <person name="Tamura T."/>
        </authorList>
    </citation>
    <scope>NUCLEOTIDE SEQUENCE [LARGE SCALE GENOMIC DNA]</scope>
    <source>
        <strain evidence="1 3">NBRC 13452</strain>
    </source>
</reference>